<dbReference type="Proteomes" id="UP000265520">
    <property type="component" value="Unassembled WGS sequence"/>
</dbReference>
<accession>A0A392QVW4</accession>
<name>A0A392QVW4_9FABA</name>
<evidence type="ECO:0000256" key="1">
    <source>
        <dbReference type="SAM" id="Coils"/>
    </source>
</evidence>
<feature type="coiled-coil region" evidence="1">
    <location>
        <begin position="27"/>
        <end position="110"/>
    </location>
</feature>
<evidence type="ECO:0000313" key="2">
    <source>
        <dbReference type="EMBL" id="MCI27730.1"/>
    </source>
</evidence>
<dbReference type="EMBL" id="LXQA010161064">
    <property type="protein sequence ID" value="MCI27730.1"/>
    <property type="molecule type" value="Genomic_DNA"/>
</dbReference>
<keyword evidence="1" id="KW-0175">Coiled coil</keyword>
<reference evidence="2 3" key="1">
    <citation type="journal article" date="2018" name="Front. Plant Sci.">
        <title>Red Clover (Trifolium pratense) and Zigzag Clover (T. medium) - A Picture of Genomic Similarities and Differences.</title>
        <authorList>
            <person name="Dluhosova J."/>
            <person name="Istvanek J."/>
            <person name="Nedelnik J."/>
            <person name="Repkova J."/>
        </authorList>
    </citation>
    <scope>NUCLEOTIDE SEQUENCE [LARGE SCALE GENOMIC DNA]</scope>
    <source>
        <strain evidence="3">cv. 10/8</strain>
        <tissue evidence="2">Leaf</tissue>
    </source>
</reference>
<evidence type="ECO:0000313" key="3">
    <source>
        <dbReference type="Proteomes" id="UP000265520"/>
    </source>
</evidence>
<proteinExistence type="predicted"/>
<keyword evidence="3" id="KW-1185">Reference proteome</keyword>
<protein>
    <submittedName>
        <fullName evidence="2">Uncharacterized protein</fullName>
    </submittedName>
</protein>
<comment type="caution">
    <text evidence="2">The sequence shown here is derived from an EMBL/GenBank/DDBJ whole genome shotgun (WGS) entry which is preliminary data.</text>
</comment>
<sequence>MAMAMDETRDEILEQQNQLSDFFTREEERLVSEYSEFEKQIKLLKAEVARKKLERELSSKNLELLKATAVSQALHLHSLKIKIQASDERMAQLESKFQDLKANYEKLRKSPPF</sequence>
<organism evidence="2 3">
    <name type="scientific">Trifolium medium</name>
    <dbReference type="NCBI Taxonomy" id="97028"/>
    <lineage>
        <taxon>Eukaryota</taxon>
        <taxon>Viridiplantae</taxon>
        <taxon>Streptophyta</taxon>
        <taxon>Embryophyta</taxon>
        <taxon>Tracheophyta</taxon>
        <taxon>Spermatophyta</taxon>
        <taxon>Magnoliopsida</taxon>
        <taxon>eudicotyledons</taxon>
        <taxon>Gunneridae</taxon>
        <taxon>Pentapetalae</taxon>
        <taxon>rosids</taxon>
        <taxon>fabids</taxon>
        <taxon>Fabales</taxon>
        <taxon>Fabaceae</taxon>
        <taxon>Papilionoideae</taxon>
        <taxon>50 kb inversion clade</taxon>
        <taxon>NPAAA clade</taxon>
        <taxon>Hologalegina</taxon>
        <taxon>IRL clade</taxon>
        <taxon>Trifolieae</taxon>
        <taxon>Trifolium</taxon>
    </lineage>
</organism>
<dbReference type="AlphaFoldDB" id="A0A392QVW4"/>